<dbReference type="EC" id="3.1.-.-" evidence="13"/>
<keyword evidence="6" id="KW-0862">Zinc</keyword>
<dbReference type="GO" id="GO:0008270">
    <property type="term" value="F:zinc ion binding"/>
    <property type="evidence" value="ECO:0007669"/>
    <property type="project" value="UniProtKB-KW"/>
</dbReference>
<keyword evidence="16" id="KW-1185">Reference proteome</keyword>
<dbReference type="GO" id="GO:0008311">
    <property type="term" value="F:double-stranded DNA 3'-5' DNA exonuclease activity"/>
    <property type="evidence" value="ECO:0007669"/>
    <property type="project" value="UniProtKB-EC"/>
</dbReference>
<evidence type="ECO:0000256" key="8">
    <source>
        <dbReference type="ARBA" id="ARBA00023242"/>
    </source>
</evidence>
<keyword evidence="7 10" id="KW-0460">Magnesium</keyword>
<dbReference type="Proteomes" id="UP000285301">
    <property type="component" value="Unassembled WGS sequence"/>
</dbReference>
<protein>
    <recommendedName>
        <fullName evidence="13">DNA-(apurinic or apyrimidinic site) endonuclease</fullName>
        <ecNumber evidence="13">3.1.-.-</ecNumber>
    </recommendedName>
</protein>
<evidence type="ECO:0000256" key="9">
    <source>
        <dbReference type="PIRSR" id="PIRSR604808-1"/>
    </source>
</evidence>
<dbReference type="AlphaFoldDB" id="A0A3S3SG01"/>
<dbReference type="PANTHER" id="PTHR22748">
    <property type="entry name" value="AP ENDONUCLEASE"/>
    <property type="match status" value="1"/>
</dbReference>
<proteinExistence type="inferred from homology"/>
<evidence type="ECO:0000256" key="5">
    <source>
        <dbReference type="ARBA" id="ARBA00022801"/>
    </source>
</evidence>
<dbReference type="OrthoDB" id="498125at2759"/>
<keyword evidence="13" id="KW-0234">DNA repair</keyword>
<feature type="binding site" evidence="10">
    <location>
        <position position="10"/>
    </location>
    <ligand>
        <name>Mg(2+)</name>
        <dbReference type="ChEBI" id="CHEBI:18420"/>
        <label>1</label>
    </ligand>
</feature>
<dbReference type="Gene3D" id="3.60.10.10">
    <property type="entry name" value="Endonuclease/exonuclease/phosphatase"/>
    <property type="match status" value="1"/>
</dbReference>
<evidence type="ECO:0000256" key="11">
    <source>
        <dbReference type="PIRSR" id="PIRSR604808-3"/>
    </source>
</evidence>
<keyword evidence="13" id="KW-0227">DNA damage</keyword>
<feature type="active site" description="Proton acceptor" evidence="9">
    <location>
        <position position="274"/>
    </location>
</feature>
<evidence type="ECO:0000256" key="4">
    <source>
        <dbReference type="ARBA" id="ARBA00022771"/>
    </source>
</evidence>
<feature type="binding site" evidence="10">
    <location>
        <position position="177"/>
    </location>
    <ligand>
        <name>Mg(2+)</name>
        <dbReference type="ChEBI" id="CHEBI:18420"/>
        <label>1</label>
    </ligand>
</feature>
<feature type="site" description="Important for catalytic activity" evidence="11">
    <location>
        <position position="248"/>
    </location>
</feature>
<evidence type="ECO:0000313" key="16">
    <source>
        <dbReference type="Proteomes" id="UP000285301"/>
    </source>
</evidence>
<dbReference type="InterPro" id="IPR010666">
    <property type="entry name" value="Znf_GRF"/>
</dbReference>
<gene>
    <name evidence="15" type="ORF">B4U79_04891</name>
</gene>
<dbReference type="InterPro" id="IPR004808">
    <property type="entry name" value="AP_endonuc_1"/>
</dbReference>
<feature type="site" description="Transition state stabilizer" evidence="11">
    <location>
        <position position="177"/>
    </location>
</feature>
<keyword evidence="15" id="KW-0540">Nuclease</keyword>
<dbReference type="STRING" id="1965070.A0A3S3SG01"/>
<feature type="binding site" evidence="10">
    <location>
        <position position="37"/>
    </location>
    <ligand>
        <name>Mg(2+)</name>
        <dbReference type="ChEBI" id="CHEBI:18420"/>
        <label>1</label>
    </ligand>
</feature>
<keyword evidence="15" id="KW-0255">Endonuclease</keyword>
<comment type="cofactor">
    <cofactor evidence="10 13">
        <name>Mg(2+)</name>
        <dbReference type="ChEBI" id="CHEBI:18420"/>
    </cofactor>
    <cofactor evidence="10 13">
        <name>Mn(2+)</name>
        <dbReference type="ChEBI" id="CHEBI:29035"/>
    </cofactor>
    <text evidence="10 13">Probably binds two magnesium or manganese ions per subunit.</text>
</comment>
<comment type="similarity">
    <text evidence="2 13">Belongs to the DNA repair enzymes AP/ExoA family.</text>
</comment>
<keyword evidence="5" id="KW-0378">Hydrolase</keyword>
<evidence type="ECO:0000256" key="10">
    <source>
        <dbReference type="PIRSR" id="PIRSR604808-2"/>
    </source>
</evidence>
<name>A0A3S3SG01_9ACAR</name>
<dbReference type="GO" id="GO:0006284">
    <property type="term" value="P:base-excision repair"/>
    <property type="evidence" value="ECO:0007669"/>
    <property type="project" value="TreeGrafter"/>
</dbReference>
<keyword evidence="10" id="KW-0464">Manganese</keyword>
<dbReference type="NCBIfam" id="TIGR00633">
    <property type="entry name" value="xth"/>
    <property type="match status" value="1"/>
</dbReference>
<feature type="domain" description="GRF-type" evidence="14">
    <location>
        <begin position="409"/>
        <end position="456"/>
    </location>
</feature>
<dbReference type="SUPFAM" id="SSF56219">
    <property type="entry name" value="DNase I-like"/>
    <property type="match status" value="1"/>
</dbReference>
<feature type="binding site" evidence="10">
    <location>
        <position position="274"/>
    </location>
    <ligand>
        <name>Mg(2+)</name>
        <dbReference type="ChEBI" id="CHEBI:18420"/>
        <label>1</label>
    </ligand>
</feature>
<dbReference type="InterPro" id="IPR036691">
    <property type="entry name" value="Endo/exonu/phosph_ase_sf"/>
</dbReference>
<feature type="binding site" evidence="10">
    <location>
        <position position="175"/>
    </location>
    <ligand>
        <name>Mg(2+)</name>
        <dbReference type="ChEBI" id="CHEBI:18420"/>
        <label>1</label>
    </ligand>
</feature>
<dbReference type="GO" id="GO:0008081">
    <property type="term" value="F:phosphoric diester hydrolase activity"/>
    <property type="evidence" value="ECO:0007669"/>
    <property type="project" value="TreeGrafter"/>
</dbReference>
<evidence type="ECO:0000256" key="13">
    <source>
        <dbReference type="RuleBase" id="RU362131"/>
    </source>
</evidence>
<comment type="caution">
    <text evidence="15">The sequence shown here is derived from an EMBL/GenBank/DDBJ whole genome shotgun (WGS) entry which is preliminary data.</text>
</comment>
<dbReference type="PANTHER" id="PTHR22748:SF4">
    <property type="entry name" value="DNA-(APURINIC OR APYRIMIDINIC SITE) ENDONUCLEASE 2"/>
    <property type="match status" value="1"/>
</dbReference>
<reference evidence="15 16" key="1">
    <citation type="journal article" date="2018" name="Gigascience">
        <title>Genomes of trombidid mites reveal novel predicted allergens and laterally-transferred genes associated with secondary metabolism.</title>
        <authorList>
            <person name="Dong X."/>
            <person name="Chaisiri K."/>
            <person name="Xia D."/>
            <person name="Armstrong S.D."/>
            <person name="Fang Y."/>
            <person name="Donnelly M.J."/>
            <person name="Kadowaki T."/>
            <person name="McGarry J.W."/>
            <person name="Darby A.C."/>
            <person name="Makepeace B.L."/>
        </authorList>
    </citation>
    <scope>NUCLEOTIDE SEQUENCE [LARGE SCALE GENOMIC DNA]</scope>
    <source>
        <strain evidence="15">UoL-WK</strain>
    </source>
</reference>
<evidence type="ECO:0000313" key="15">
    <source>
        <dbReference type="EMBL" id="RWS14790.1"/>
    </source>
</evidence>
<evidence type="ECO:0000256" key="7">
    <source>
        <dbReference type="ARBA" id="ARBA00022842"/>
    </source>
</evidence>
<comment type="catalytic activity">
    <reaction evidence="1">
        <text>Exonucleolytic cleavage in the 3'- to 5'-direction to yield nucleoside 5'-phosphates.</text>
        <dbReference type="EC" id="3.1.11.2"/>
    </reaction>
</comment>
<organism evidence="15 16">
    <name type="scientific">Dinothrombium tinctorium</name>
    <dbReference type="NCBI Taxonomy" id="1965070"/>
    <lineage>
        <taxon>Eukaryota</taxon>
        <taxon>Metazoa</taxon>
        <taxon>Ecdysozoa</taxon>
        <taxon>Arthropoda</taxon>
        <taxon>Chelicerata</taxon>
        <taxon>Arachnida</taxon>
        <taxon>Acari</taxon>
        <taxon>Acariformes</taxon>
        <taxon>Trombidiformes</taxon>
        <taxon>Prostigmata</taxon>
        <taxon>Anystina</taxon>
        <taxon>Parasitengona</taxon>
        <taxon>Trombidioidea</taxon>
        <taxon>Trombidiidae</taxon>
        <taxon>Dinothrombium</taxon>
    </lineage>
</organism>
<keyword evidence="4 12" id="KW-0863">Zinc-finger</keyword>
<dbReference type="GO" id="GO:0003906">
    <property type="term" value="F:DNA-(apurinic or apyrimidinic site) endonuclease activity"/>
    <property type="evidence" value="ECO:0007669"/>
    <property type="project" value="TreeGrafter"/>
</dbReference>
<dbReference type="EMBL" id="NCKU01000620">
    <property type="protein sequence ID" value="RWS14790.1"/>
    <property type="molecule type" value="Genomic_DNA"/>
</dbReference>
<dbReference type="Pfam" id="PF03372">
    <property type="entry name" value="Exo_endo_phos"/>
    <property type="match status" value="1"/>
</dbReference>
<dbReference type="InterPro" id="IPR005135">
    <property type="entry name" value="Endo/exonuclease/phosphatase"/>
</dbReference>
<evidence type="ECO:0000259" key="14">
    <source>
        <dbReference type="PROSITE" id="PS51999"/>
    </source>
</evidence>
<dbReference type="PROSITE" id="PS51999">
    <property type="entry name" value="ZF_GRF"/>
    <property type="match status" value="1"/>
</dbReference>
<dbReference type="PROSITE" id="PS51435">
    <property type="entry name" value="AP_NUCLEASE_F1_4"/>
    <property type="match status" value="1"/>
</dbReference>
<dbReference type="GO" id="GO:0005634">
    <property type="term" value="C:nucleus"/>
    <property type="evidence" value="ECO:0007669"/>
    <property type="project" value="TreeGrafter"/>
</dbReference>
<evidence type="ECO:0000256" key="1">
    <source>
        <dbReference type="ARBA" id="ARBA00000493"/>
    </source>
</evidence>
<feature type="binding site" evidence="10">
    <location>
        <position position="273"/>
    </location>
    <ligand>
        <name>Mg(2+)</name>
        <dbReference type="ChEBI" id="CHEBI:18420"/>
        <label>1</label>
    </ligand>
</feature>
<keyword evidence="3 10" id="KW-0479">Metal-binding</keyword>
<evidence type="ECO:0000256" key="3">
    <source>
        <dbReference type="ARBA" id="ARBA00022723"/>
    </source>
</evidence>
<sequence>MNSLKIVTWNVNGLRSAKHTVLQMLESHDVDIYCFQETKISRNQIDDSIAFVPDYSAYFSFPKVKSGYSGVVTYCSERVRPFDAQESFVTNGETFDFIESQLKELESEGRTMITKHLFMDDKEQMNLFLINVYCPRADPENPDRLIFKLNFYRLMESKVRQLLQNENTHILILGDINTSCKRIDHCDPDDEFDESPCRQWLNDFFTISNDKPYFIDIFRHLHPETKNAFTCWNTRMNARETNYGTRIDYCICNNGFLRYVEDCVHLTDVMGSDHCPVMLKMKNIKILTSPSYPKLSTKFWPEFGVGTKQMKMTAFLHRVDSNVMERENKESSSRKRQKTTSIKQYLSIVSRKSSTFTQSNNTLVTESKLNEECGQTASQQAMFEKISASNDAVIQWKNVLCGPPKPPLCTGHNIPSTLRTVTKVGPNRGRQFFVCSRPVGPRNDPTSQCGFFKWAK</sequence>
<feature type="active site" description="Proton donor/acceptor" evidence="9">
    <location>
        <position position="175"/>
    </location>
</feature>
<feature type="active site" evidence="9">
    <location>
        <position position="133"/>
    </location>
</feature>
<dbReference type="Pfam" id="PF06839">
    <property type="entry name" value="Zn_ribbon_GRF"/>
    <property type="match status" value="1"/>
</dbReference>
<evidence type="ECO:0000256" key="6">
    <source>
        <dbReference type="ARBA" id="ARBA00022833"/>
    </source>
</evidence>
<evidence type="ECO:0000256" key="2">
    <source>
        <dbReference type="ARBA" id="ARBA00007092"/>
    </source>
</evidence>
<keyword evidence="8" id="KW-0539">Nucleus</keyword>
<feature type="site" description="Interaction with DNA substrate" evidence="11">
    <location>
        <position position="274"/>
    </location>
</feature>
<accession>A0A3S3SG01</accession>
<evidence type="ECO:0000256" key="12">
    <source>
        <dbReference type="PROSITE-ProRule" id="PRU01343"/>
    </source>
</evidence>